<proteinExistence type="predicted"/>
<keyword evidence="2" id="KW-0732">Signal</keyword>
<evidence type="ECO:0008006" key="5">
    <source>
        <dbReference type="Google" id="ProtNLM"/>
    </source>
</evidence>
<feature type="chain" id="PRO_5040287984" description="Saposin B-type domain-containing protein" evidence="2">
    <location>
        <begin position="24"/>
        <end position="301"/>
    </location>
</feature>
<protein>
    <recommendedName>
        <fullName evidence="5">Saposin B-type domain-containing protein</fullName>
    </recommendedName>
</protein>
<dbReference type="EMBL" id="JAMYWD010000010">
    <property type="protein sequence ID" value="KAJ4958515.1"/>
    <property type="molecule type" value="Genomic_DNA"/>
</dbReference>
<dbReference type="PANTHER" id="PTHR36058">
    <property type="entry name" value="NUCLEOPHOSMIN"/>
    <property type="match status" value="1"/>
</dbReference>
<comment type="caution">
    <text evidence="3">The sequence shown here is derived from an EMBL/GenBank/DDBJ whole genome shotgun (WGS) entry which is preliminary data.</text>
</comment>
<dbReference type="PANTHER" id="PTHR36058:SF1">
    <property type="entry name" value="NUCLEOPHOSMIN"/>
    <property type="match status" value="1"/>
</dbReference>
<dbReference type="AlphaFoldDB" id="A0A9Q0H3E3"/>
<feature type="compositionally biased region" description="Basic and acidic residues" evidence="1">
    <location>
        <begin position="287"/>
        <end position="301"/>
    </location>
</feature>
<gene>
    <name evidence="3" type="ORF">NE237_025626</name>
</gene>
<evidence type="ECO:0000256" key="1">
    <source>
        <dbReference type="SAM" id="MobiDB-lite"/>
    </source>
</evidence>
<evidence type="ECO:0000256" key="2">
    <source>
        <dbReference type="SAM" id="SignalP"/>
    </source>
</evidence>
<sequence>MVAINVFLLSALLISSWVPTSYSAKKLVSIARKEDIPYIKCQVCELIATQLYQQVKKKEAQISPKKVSEFQIIEISENVCNLKKQESDWILKIDIIEKGDKLELVEQDDEGQCNSKCKTIERSCQEVMDYADTDVAEYMFKAKPQIDSLVNVLCHDLTKACSVKPPPLPRDRIPGEPFVPKSSKEAEMEKIMKSMEGMPGAPGMKMYSKDDLLNMQNFGEEEDDEDDEDDEENFPSKLGKVLKEKETKKGGGWKQKMTKVIADTGAALKRHADKVSLKAQQWWRGKKMQEPKKSRNSKHEL</sequence>
<name>A0A9Q0H3E3_9MAGN</name>
<dbReference type="Proteomes" id="UP001141806">
    <property type="component" value="Unassembled WGS sequence"/>
</dbReference>
<accession>A0A9Q0H3E3</accession>
<keyword evidence="4" id="KW-1185">Reference proteome</keyword>
<evidence type="ECO:0000313" key="3">
    <source>
        <dbReference type="EMBL" id="KAJ4958515.1"/>
    </source>
</evidence>
<dbReference type="OrthoDB" id="202851at2759"/>
<feature type="region of interest" description="Disordered" evidence="1">
    <location>
        <begin position="220"/>
        <end position="301"/>
    </location>
</feature>
<feature type="compositionally biased region" description="Acidic residues" evidence="1">
    <location>
        <begin position="220"/>
        <end position="233"/>
    </location>
</feature>
<organism evidence="3 4">
    <name type="scientific">Protea cynaroides</name>
    <dbReference type="NCBI Taxonomy" id="273540"/>
    <lineage>
        <taxon>Eukaryota</taxon>
        <taxon>Viridiplantae</taxon>
        <taxon>Streptophyta</taxon>
        <taxon>Embryophyta</taxon>
        <taxon>Tracheophyta</taxon>
        <taxon>Spermatophyta</taxon>
        <taxon>Magnoliopsida</taxon>
        <taxon>Proteales</taxon>
        <taxon>Proteaceae</taxon>
        <taxon>Protea</taxon>
    </lineage>
</organism>
<feature type="signal peptide" evidence="2">
    <location>
        <begin position="1"/>
        <end position="23"/>
    </location>
</feature>
<evidence type="ECO:0000313" key="4">
    <source>
        <dbReference type="Proteomes" id="UP001141806"/>
    </source>
</evidence>
<reference evidence="3" key="1">
    <citation type="journal article" date="2023" name="Plant J.">
        <title>The genome of the king protea, Protea cynaroides.</title>
        <authorList>
            <person name="Chang J."/>
            <person name="Duong T.A."/>
            <person name="Schoeman C."/>
            <person name="Ma X."/>
            <person name="Roodt D."/>
            <person name="Barker N."/>
            <person name="Li Z."/>
            <person name="Van de Peer Y."/>
            <person name="Mizrachi E."/>
        </authorList>
    </citation>
    <scope>NUCLEOTIDE SEQUENCE</scope>
    <source>
        <tissue evidence="3">Young leaves</tissue>
    </source>
</reference>